<dbReference type="OrthoDB" id="66095at2759"/>
<name>A0A5M3M8N2_CONPW</name>
<dbReference type="KEGG" id="cput:CONPUDRAFT_131665"/>
<dbReference type="OMA" id="CRIERCE"/>
<dbReference type="GeneID" id="19200362"/>
<evidence type="ECO:0000313" key="1">
    <source>
        <dbReference type="EMBL" id="EIW75423.1"/>
    </source>
</evidence>
<dbReference type="Proteomes" id="UP000053558">
    <property type="component" value="Unassembled WGS sequence"/>
</dbReference>
<protein>
    <submittedName>
        <fullName evidence="1">Uncharacterized protein</fullName>
    </submittedName>
</protein>
<dbReference type="EMBL" id="JH711588">
    <property type="protein sequence ID" value="EIW75423.1"/>
    <property type="molecule type" value="Genomic_DNA"/>
</dbReference>
<accession>A0A5M3M8N2</accession>
<reference evidence="2" key="1">
    <citation type="journal article" date="2012" name="Science">
        <title>The Paleozoic origin of enzymatic lignin decomposition reconstructed from 31 fungal genomes.</title>
        <authorList>
            <person name="Floudas D."/>
            <person name="Binder M."/>
            <person name="Riley R."/>
            <person name="Barry K."/>
            <person name="Blanchette R.A."/>
            <person name="Henrissat B."/>
            <person name="Martinez A.T."/>
            <person name="Otillar R."/>
            <person name="Spatafora J.W."/>
            <person name="Yadav J.S."/>
            <person name="Aerts A."/>
            <person name="Benoit I."/>
            <person name="Boyd A."/>
            <person name="Carlson A."/>
            <person name="Copeland A."/>
            <person name="Coutinho P.M."/>
            <person name="de Vries R.P."/>
            <person name="Ferreira P."/>
            <person name="Findley K."/>
            <person name="Foster B."/>
            <person name="Gaskell J."/>
            <person name="Glotzer D."/>
            <person name="Gorecki P."/>
            <person name="Heitman J."/>
            <person name="Hesse C."/>
            <person name="Hori C."/>
            <person name="Igarashi K."/>
            <person name="Jurgens J.A."/>
            <person name="Kallen N."/>
            <person name="Kersten P."/>
            <person name="Kohler A."/>
            <person name="Kuees U."/>
            <person name="Kumar T.K.A."/>
            <person name="Kuo A."/>
            <person name="LaButti K."/>
            <person name="Larrondo L.F."/>
            <person name="Lindquist E."/>
            <person name="Ling A."/>
            <person name="Lombard V."/>
            <person name="Lucas S."/>
            <person name="Lundell T."/>
            <person name="Martin R."/>
            <person name="McLaughlin D.J."/>
            <person name="Morgenstern I."/>
            <person name="Morin E."/>
            <person name="Murat C."/>
            <person name="Nagy L.G."/>
            <person name="Nolan M."/>
            <person name="Ohm R.A."/>
            <person name="Patyshakuliyeva A."/>
            <person name="Rokas A."/>
            <person name="Ruiz-Duenas F.J."/>
            <person name="Sabat G."/>
            <person name="Salamov A."/>
            <person name="Samejima M."/>
            <person name="Schmutz J."/>
            <person name="Slot J.C."/>
            <person name="St John F."/>
            <person name="Stenlid J."/>
            <person name="Sun H."/>
            <person name="Sun S."/>
            <person name="Syed K."/>
            <person name="Tsang A."/>
            <person name="Wiebenga A."/>
            <person name="Young D."/>
            <person name="Pisabarro A."/>
            <person name="Eastwood D.C."/>
            <person name="Martin F."/>
            <person name="Cullen D."/>
            <person name="Grigoriev I.V."/>
            <person name="Hibbett D.S."/>
        </authorList>
    </citation>
    <scope>NUCLEOTIDE SEQUENCE [LARGE SCALE GENOMIC DNA]</scope>
    <source>
        <strain evidence="2">RWD-64-598 SS2</strain>
    </source>
</reference>
<comment type="caution">
    <text evidence="1">The sequence shown here is derived from an EMBL/GenBank/DDBJ whole genome shotgun (WGS) entry which is preliminary data.</text>
</comment>
<keyword evidence="2" id="KW-1185">Reference proteome</keyword>
<dbReference type="AlphaFoldDB" id="A0A5M3M8N2"/>
<gene>
    <name evidence="1" type="ORF">CONPUDRAFT_131665</name>
</gene>
<dbReference type="RefSeq" id="XP_007774152.1">
    <property type="nucleotide sequence ID" value="XM_007775962.1"/>
</dbReference>
<proteinExistence type="predicted"/>
<organism evidence="1 2">
    <name type="scientific">Coniophora puteana (strain RWD-64-598)</name>
    <name type="common">Brown rot fungus</name>
    <dbReference type="NCBI Taxonomy" id="741705"/>
    <lineage>
        <taxon>Eukaryota</taxon>
        <taxon>Fungi</taxon>
        <taxon>Dikarya</taxon>
        <taxon>Basidiomycota</taxon>
        <taxon>Agaricomycotina</taxon>
        <taxon>Agaricomycetes</taxon>
        <taxon>Agaricomycetidae</taxon>
        <taxon>Boletales</taxon>
        <taxon>Coniophorineae</taxon>
        <taxon>Coniophoraceae</taxon>
        <taxon>Coniophora</taxon>
    </lineage>
</organism>
<sequence length="253" mass="28706">MSETSATPQTLPQLTTSDIYTVRILLSSFLPVELIDIILDEADYWSHSRVEASMCRKDYGLDDGTDYGEIFLFTMPLAHPDTVDHQVASKISIKRGEHPCRRIVFELHSRDKGWSDYPEQHGTYDRTRSWFDVSIDDPHGFIFAFGLLPPSAPADSATNRTVEAISDRDLQRNVHAKAGDTRHVIVWDWKDTIKDGSPEALEAERMGGGWRSMDGEFVRGMKDGDQIALWMNAIEQGWVCRVSRAIVTIYWAV</sequence>
<evidence type="ECO:0000313" key="2">
    <source>
        <dbReference type="Proteomes" id="UP000053558"/>
    </source>
</evidence>